<name>A0A024JSI4_9MYCO</name>
<sequence>MSVKVDLDQLAGALADFTFAYLITFGDGRHAHAVAVDPMLIDGVFEVGSIGNSTRNNIARHDGVTLVWPPREPGGYSLIVDGTGRTGDDALQVVPSRAVLHRKATPQTVTKPGCKDDCLRLEQS</sequence>
<dbReference type="eggNOG" id="ENOG5032UAP">
    <property type="taxonomic scope" value="Bacteria"/>
</dbReference>
<dbReference type="OrthoDB" id="8907583at2"/>
<dbReference type="EMBL" id="HG964446">
    <property type="protein sequence ID" value="CDO86780.1"/>
    <property type="molecule type" value="Genomic_DNA"/>
</dbReference>
<proteinExistence type="predicted"/>
<organism evidence="1">
    <name type="scientific">Mycobacterium triplex</name>
    <dbReference type="NCBI Taxonomy" id="47839"/>
    <lineage>
        <taxon>Bacteria</taxon>
        <taxon>Bacillati</taxon>
        <taxon>Actinomycetota</taxon>
        <taxon>Actinomycetes</taxon>
        <taxon>Mycobacteriales</taxon>
        <taxon>Mycobacteriaceae</taxon>
        <taxon>Mycobacterium</taxon>
        <taxon>Mycobacterium simiae complex</taxon>
    </lineage>
</organism>
<dbReference type="EMBL" id="LQPY01000021">
    <property type="protein sequence ID" value="ORX03789.1"/>
    <property type="molecule type" value="Genomic_DNA"/>
</dbReference>
<reference evidence="2 3" key="3">
    <citation type="submission" date="2016-01" db="EMBL/GenBank/DDBJ databases">
        <title>The new phylogeny of the genus Mycobacterium.</title>
        <authorList>
            <person name="Tarcisio F."/>
            <person name="Conor M."/>
            <person name="Antonella G."/>
            <person name="Elisabetta G."/>
            <person name="Giulia F.S."/>
            <person name="Sara T."/>
            <person name="Anna F."/>
            <person name="Clotilde B."/>
            <person name="Roberto B."/>
            <person name="Veronica D.S."/>
            <person name="Fabio R."/>
            <person name="Monica P."/>
            <person name="Olivier J."/>
            <person name="Enrico T."/>
            <person name="Nicola S."/>
        </authorList>
    </citation>
    <scope>NUCLEOTIDE SEQUENCE [LARGE SCALE GENOMIC DNA]</scope>
    <source>
        <strain evidence="2 3">DSM 44626</strain>
    </source>
</reference>
<evidence type="ECO:0000313" key="2">
    <source>
        <dbReference type="EMBL" id="ORX03789.1"/>
    </source>
</evidence>
<reference evidence="1" key="1">
    <citation type="journal article" date="2014" name="Genome Announc.">
        <title>Draft Genome Sequence of Mycobacterium triplex DSM 44626.</title>
        <authorList>
            <person name="Sassi M."/>
            <person name="Croce O."/>
            <person name="Robert C."/>
            <person name="Raoult D."/>
            <person name="Drancourt M."/>
        </authorList>
    </citation>
    <scope>NUCLEOTIDE SEQUENCE [LARGE SCALE GENOMIC DNA]</scope>
    <source>
        <strain evidence="1">DSM 44626</strain>
    </source>
</reference>
<dbReference type="STRING" id="47839.BN973_01127"/>
<dbReference type="AlphaFoldDB" id="A0A024JSI4"/>
<gene>
    <name evidence="2" type="ORF">AWC29_17150</name>
    <name evidence="1" type="ORF">BN973_01127</name>
</gene>
<dbReference type="Proteomes" id="UP000193710">
    <property type="component" value="Unassembled WGS sequence"/>
</dbReference>
<protein>
    <submittedName>
        <fullName evidence="1">Pyridoxamine 5'-phosphate oxidase</fullName>
    </submittedName>
</protein>
<dbReference type="Proteomes" id="UP000028880">
    <property type="component" value="Unassembled WGS sequence"/>
</dbReference>
<reference evidence="1" key="2">
    <citation type="submission" date="2014-04" db="EMBL/GenBank/DDBJ databases">
        <authorList>
            <person name="Xu Y.W."/>
            <person name="Yang Q."/>
        </authorList>
    </citation>
    <scope>NUCLEOTIDE SEQUENCE</scope>
    <source>
        <strain evidence="1">DSM 44626</strain>
    </source>
</reference>
<accession>A0A024JSI4</accession>
<keyword evidence="3" id="KW-1185">Reference proteome</keyword>
<evidence type="ECO:0000313" key="3">
    <source>
        <dbReference type="Proteomes" id="UP000193710"/>
    </source>
</evidence>
<evidence type="ECO:0000313" key="1">
    <source>
        <dbReference type="EMBL" id="CDO86780.1"/>
    </source>
</evidence>
<dbReference type="HOGENOM" id="CLU_139629_0_0_11"/>
<dbReference type="RefSeq" id="WP_036466470.1">
    <property type="nucleotide sequence ID" value="NZ_HG964446.1"/>
</dbReference>